<accession>A0A0S4N7J8</accession>
<dbReference type="NCBIfam" id="TIGR03170">
    <property type="entry name" value="flgA_cterm"/>
    <property type="match status" value="1"/>
</dbReference>
<proteinExistence type="inferred from homology"/>
<evidence type="ECO:0000256" key="4">
    <source>
        <dbReference type="RuleBase" id="RU362063"/>
    </source>
</evidence>
<keyword evidence="7" id="KW-0966">Cell projection</keyword>
<accession>A0A0P1P3Y7</accession>
<accession>A0A0P1MN11</accession>
<reference evidence="8 9" key="2">
    <citation type="submission" date="2015-11" db="EMBL/GenBank/DDBJ databases">
        <authorList>
            <person name="Varghese N."/>
        </authorList>
    </citation>
    <scope>NUCLEOTIDE SEQUENCE [LARGE SCALE GENOMIC DNA]</scope>
    <source>
        <strain evidence="6 9">JGI-8</strain>
    </source>
</reference>
<comment type="function">
    <text evidence="4">Involved in the assembly process of the P-ring formation. It may associate with FlgF on the rod constituting a structure essential for the P-ring assembly or may act as a modulator protein for the P-ring assembly.</text>
</comment>
<keyword evidence="9" id="KW-1185">Reference proteome</keyword>
<accession>A0A0P1LN89</accession>
<evidence type="ECO:0000313" key="9">
    <source>
        <dbReference type="Proteomes" id="UP000182200"/>
    </source>
</evidence>
<dbReference type="Proteomes" id="UP000182011">
    <property type="component" value="Unassembled WGS sequence"/>
</dbReference>
<dbReference type="RefSeq" id="WP_075426508.1">
    <property type="nucleotide sequence ID" value="NZ_CZVI01000049.1"/>
</dbReference>
<accession>A0A0N7MUZ7</accession>
<evidence type="ECO:0000256" key="2">
    <source>
        <dbReference type="ARBA" id="ARBA00022729"/>
    </source>
</evidence>
<evidence type="ECO:0000256" key="3">
    <source>
        <dbReference type="ARBA" id="ARBA00022764"/>
    </source>
</evidence>
<reference evidence="7" key="1">
    <citation type="submission" date="2015-11" db="EMBL/GenBank/DDBJ databases">
        <authorList>
            <person name="Zhang Y."/>
            <person name="Guo Z."/>
        </authorList>
    </citation>
    <scope>NUCLEOTIDE SEQUENCE [LARGE SCALE GENOMIC DNA]</scope>
    <source>
        <strain evidence="7">JGI-4</strain>
    </source>
</reference>
<dbReference type="InterPro" id="IPR017585">
    <property type="entry name" value="SAF_FlgA"/>
</dbReference>
<keyword evidence="3 4" id="KW-0574">Periplasm</keyword>
<evidence type="ECO:0000313" key="7">
    <source>
        <dbReference type="EMBL" id="CUU07114.1"/>
    </source>
</evidence>
<evidence type="ECO:0000313" key="6">
    <source>
        <dbReference type="EMBL" id="CUS94435.1"/>
    </source>
</evidence>
<comment type="subcellular location">
    <subcellularLocation>
        <location evidence="1 4">Periplasm</location>
    </subcellularLocation>
</comment>
<dbReference type="PANTHER" id="PTHR36307">
    <property type="entry name" value="FLAGELLA BASAL BODY P-RING FORMATION PROTEIN FLGA"/>
    <property type="match status" value="1"/>
</dbReference>
<dbReference type="InterPro" id="IPR013974">
    <property type="entry name" value="SAF"/>
</dbReference>
<evidence type="ECO:0000256" key="1">
    <source>
        <dbReference type="ARBA" id="ARBA00004418"/>
    </source>
</evidence>
<dbReference type="GO" id="GO:0042597">
    <property type="term" value="C:periplasmic space"/>
    <property type="evidence" value="ECO:0007669"/>
    <property type="project" value="UniProtKB-SubCell"/>
</dbReference>
<dbReference type="GO" id="GO:0044780">
    <property type="term" value="P:bacterial-type flagellum assembly"/>
    <property type="evidence" value="ECO:0007669"/>
    <property type="project" value="InterPro"/>
</dbReference>
<dbReference type="STRING" id="1633631.GCA_001442925_01707"/>
<comment type="similarity">
    <text evidence="4">Belongs to the FlgA family.</text>
</comment>
<dbReference type="EMBL" id="CZVI01000049">
    <property type="protein sequence ID" value="CUS94435.1"/>
    <property type="molecule type" value="Genomic_DNA"/>
</dbReference>
<name>A0A0P1L6Q9_9BACT</name>
<accession>A0A0P1LR43</accession>
<organism evidence="7 8">
    <name type="scientific">Candidatus Kryptonium thompsonii</name>
    <dbReference type="NCBI Taxonomy" id="1633631"/>
    <lineage>
        <taxon>Bacteria</taxon>
        <taxon>Pseudomonadati</taxon>
        <taxon>Candidatus Kryptoniota</taxon>
        <taxon>Candidatus Kryptonium</taxon>
    </lineage>
</organism>
<dbReference type="Proteomes" id="UP000182200">
    <property type="component" value="Unassembled WGS sequence"/>
</dbReference>
<dbReference type="AlphaFoldDB" id="A0A0P1L6Q9"/>
<keyword evidence="4" id="KW-1005">Bacterial flagellum biogenesis</keyword>
<dbReference type="Pfam" id="PF13144">
    <property type="entry name" value="ChapFlgA"/>
    <property type="match status" value="1"/>
</dbReference>
<accession>A0A0P1L6Q9</accession>
<feature type="domain" description="SAF" evidence="5">
    <location>
        <begin position="101"/>
        <end position="168"/>
    </location>
</feature>
<keyword evidence="2" id="KW-0732">Signal</keyword>
<dbReference type="SMART" id="SM00858">
    <property type="entry name" value="SAF"/>
    <property type="match status" value="1"/>
</dbReference>
<keyword evidence="7" id="KW-0969">Cilium</keyword>
<dbReference type="EMBL" id="FAOP01000006">
    <property type="protein sequence ID" value="CUU07114.1"/>
    <property type="molecule type" value="Genomic_DNA"/>
</dbReference>
<dbReference type="InterPro" id="IPR039246">
    <property type="entry name" value="Flagellar_FlgA"/>
</dbReference>
<keyword evidence="7" id="KW-0282">Flagellum</keyword>
<accession>A0A0P1LPX8</accession>
<evidence type="ECO:0000259" key="5">
    <source>
        <dbReference type="SMART" id="SM00858"/>
    </source>
</evidence>
<accession>A0A0P1LRK1</accession>
<protein>
    <recommendedName>
        <fullName evidence="4">Flagella basal body P-ring formation protein FlgA</fullName>
    </recommendedName>
</protein>
<dbReference type="Gene3D" id="3.90.1210.10">
    <property type="entry name" value="Antifreeze-like/N-acetylneuraminic acid synthase C-terminal domain"/>
    <property type="match status" value="1"/>
</dbReference>
<dbReference type="CDD" id="cd11614">
    <property type="entry name" value="SAF_CpaB_FlgA_like"/>
    <property type="match status" value="1"/>
</dbReference>
<dbReference type="PANTHER" id="PTHR36307:SF1">
    <property type="entry name" value="FLAGELLA BASAL BODY P-RING FORMATION PROTEIN FLGA"/>
    <property type="match status" value="1"/>
</dbReference>
<accession>A0A0P1L6N0</accession>
<dbReference type="Gene3D" id="2.30.30.760">
    <property type="match status" value="1"/>
</dbReference>
<sequence>MIYAFVKIFLLILLQNFFHGSEDKLKSEIVNYLRGKFPDKKVNYLIELKGVGWNIQNLENCDVKVVKGGSNYRGYQTFKVQICSDDSVREIFISALVRTFEDVLVARGKLKRGIVIDSKDKIFDLFLLERVETTFLRDGYVCDVSKVLGKEIKKPVREGEIIFESYFEDLPLVKAGERVRVVAKAGNVKIETIGIAKRDGRLNERVRVVNPESGKLFYGKVIGEGIVEVEIEN</sequence>
<evidence type="ECO:0000313" key="8">
    <source>
        <dbReference type="Proteomes" id="UP000182011"/>
    </source>
</evidence>
<accession>A0A0P1MGN5</accession>
<gene>
    <name evidence="7" type="ORF">JGI4_01712</name>
    <name evidence="6" type="ORF">JGI8_01986</name>
</gene>